<protein>
    <submittedName>
        <fullName evidence="1">Uncharacterized protein</fullName>
    </submittedName>
</protein>
<comment type="caution">
    <text evidence="1">The sequence shown here is derived from an EMBL/GenBank/DDBJ whole genome shotgun (WGS) entry which is preliminary data.</text>
</comment>
<reference evidence="1" key="1">
    <citation type="submission" date="2013-07" db="EMBL/GenBank/DDBJ databases">
        <title>Sub-species coevolution in mutualistic symbiosis.</title>
        <authorList>
            <person name="Murfin K."/>
            <person name="Klassen J."/>
            <person name="Lee M."/>
            <person name="Forst S."/>
            <person name="Stock P."/>
            <person name="Goodrich-Blair H."/>
        </authorList>
    </citation>
    <scope>NUCLEOTIDE SEQUENCE [LARGE SCALE GENOMIC DNA]</scope>
    <source>
        <strain evidence="1">Puntauvense</strain>
    </source>
</reference>
<dbReference type="AlphaFoldDB" id="A0A077N4L4"/>
<accession>A0A077N4L4</accession>
<dbReference type="HOGENOM" id="CLU_3241533_0_0_6"/>
<dbReference type="EMBL" id="CBSW010000162">
    <property type="protein sequence ID" value="CDG97081.1"/>
    <property type="molecule type" value="Genomic_DNA"/>
</dbReference>
<sequence length="43" mass="4871">MTPLSQNMITRRDGKVLDEMSVETHYSTRNNVFLNGSVGMVIK</sequence>
<evidence type="ECO:0000313" key="1">
    <source>
        <dbReference type="EMBL" id="CDG97081.1"/>
    </source>
</evidence>
<organism evidence="1">
    <name type="scientific">Xenorhabdus bovienii str. puntauvense</name>
    <dbReference type="NCBI Taxonomy" id="1398201"/>
    <lineage>
        <taxon>Bacteria</taxon>
        <taxon>Pseudomonadati</taxon>
        <taxon>Pseudomonadota</taxon>
        <taxon>Gammaproteobacteria</taxon>
        <taxon>Enterobacterales</taxon>
        <taxon>Morganellaceae</taxon>
        <taxon>Xenorhabdus</taxon>
    </lineage>
</organism>
<name>A0A077N4L4_XENBV</name>
<proteinExistence type="predicted"/>
<dbReference type="Proteomes" id="UP000028511">
    <property type="component" value="Unassembled WGS sequence"/>
</dbReference>
<gene>
    <name evidence="1" type="ORF">XBP1_2440012</name>
</gene>